<evidence type="ECO:0000313" key="3">
    <source>
        <dbReference type="Proteomes" id="UP000266305"/>
    </source>
</evidence>
<dbReference type="GO" id="GO:0005524">
    <property type="term" value="F:ATP binding"/>
    <property type="evidence" value="ECO:0007669"/>
    <property type="project" value="InterPro"/>
</dbReference>
<dbReference type="GO" id="GO:0006515">
    <property type="term" value="P:protein quality control for misfolded or incompletely synthesized proteins"/>
    <property type="evidence" value="ECO:0007669"/>
    <property type="project" value="TreeGrafter"/>
</dbReference>
<sequence length="367" mass="40956">MTRRPFIDAAFPDEAMSATRIKQRLTRHYKRLAARKAGLESPEQQIEAEDREMLEGITERIEVPWAKAQRISRRAASISDCASRRSPLSRMKSEDRKRLEVLRNGVDVVTIPSEHRADEIAAELHADFPWLARATEHVWHGLRQSAQSGEPGVRIRPLLLGGPPAIAKSTWARQLAGLIGVPGMTIEATTENASFGIAGSQRGWSSAAPGRVMNLILRELVANPVVIVDEVEKAGDAMSDRGRSFSLTGALLPLLEPVSSRSWSCPYFECAFDMSWIIWVLTANDWRLLPEPLLSRCPPIRLEGPSHAQLLAFARRQGAKRGLSEASIEAICAALDWTRARGHRADLRRTIRLLENAERLQRRPPLQ</sequence>
<dbReference type="SUPFAM" id="SSF52540">
    <property type="entry name" value="P-loop containing nucleoside triphosphate hydrolases"/>
    <property type="match status" value="1"/>
</dbReference>
<dbReference type="Proteomes" id="UP000266305">
    <property type="component" value="Unassembled WGS sequence"/>
</dbReference>
<comment type="caution">
    <text evidence="2">The sequence shown here is derived from an EMBL/GenBank/DDBJ whole genome shotgun (WGS) entry which is preliminary data.</text>
</comment>
<dbReference type="Gene3D" id="3.40.50.300">
    <property type="entry name" value="P-loop containing nucleotide triphosphate hydrolases"/>
    <property type="match status" value="1"/>
</dbReference>
<dbReference type="GO" id="GO:0004252">
    <property type="term" value="F:serine-type endopeptidase activity"/>
    <property type="evidence" value="ECO:0007669"/>
    <property type="project" value="InterPro"/>
</dbReference>
<dbReference type="InterPro" id="IPR003959">
    <property type="entry name" value="ATPase_AAA_core"/>
</dbReference>
<organism evidence="2 3">
    <name type="scientific">Cereibacter sphaeroides</name>
    <name type="common">Rhodobacter sphaeroides</name>
    <dbReference type="NCBI Taxonomy" id="1063"/>
    <lineage>
        <taxon>Bacteria</taxon>
        <taxon>Pseudomonadati</taxon>
        <taxon>Pseudomonadota</taxon>
        <taxon>Alphaproteobacteria</taxon>
        <taxon>Rhodobacterales</taxon>
        <taxon>Paracoccaceae</taxon>
        <taxon>Cereibacter</taxon>
    </lineage>
</organism>
<protein>
    <submittedName>
        <fullName evidence="2">AAA family ATPase</fullName>
    </submittedName>
</protein>
<dbReference type="Pfam" id="PF00004">
    <property type="entry name" value="AAA"/>
    <property type="match status" value="1"/>
</dbReference>
<dbReference type="AlphaFoldDB" id="A0AAX1UEW1"/>
<name>A0AAX1UEW1_CERSP</name>
<dbReference type="EMBL" id="QWGP01000046">
    <property type="protein sequence ID" value="RHZ90791.1"/>
    <property type="molecule type" value="Genomic_DNA"/>
</dbReference>
<gene>
    <name evidence="2" type="ORF">D1114_22145</name>
</gene>
<dbReference type="GO" id="GO:0016887">
    <property type="term" value="F:ATP hydrolysis activity"/>
    <property type="evidence" value="ECO:0007669"/>
    <property type="project" value="InterPro"/>
</dbReference>
<dbReference type="InterPro" id="IPR027417">
    <property type="entry name" value="P-loop_NTPase"/>
</dbReference>
<dbReference type="PANTHER" id="PTHR43718">
    <property type="entry name" value="LON PROTEASE"/>
    <property type="match status" value="1"/>
</dbReference>
<dbReference type="InterPro" id="IPR027065">
    <property type="entry name" value="Lon_Prtase"/>
</dbReference>
<accession>A0AAX1UEW1</accession>
<proteinExistence type="predicted"/>
<dbReference type="PANTHER" id="PTHR43718:SF2">
    <property type="entry name" value="LON PROTEASE HOMOLOG, MITOCHONDRIAL"/>
    <property type="match status" value="1"/>
</dbReference>
<dbReference type="GO" id="GO:0004176">
    <property type="term" value="F:ATP-dependent peptidase activity"/>
    <property type="evidence" value="ECO:0007669"/>
    <property type="project" value="InterPro"/>
</dbReference>
<dbReference type="RefSeq" id="WP_119001501.1">
    <property type="nucleotide sequence ID" value="NZ_QWGP01000046.1"/>
</dbReference>
<evidence type="ECO:0000259" key="1">
    <source>
        <dbReference type="Pfam" id="PF00004"/>
    </source>
</evidence>
<evidence type="ECO:0000313" key="2">
    <source>
        <dbReference type="EMBL" id="RHZ90791.1"/>
    </source>
</evidence>
<reference evidence="2 3" key="1">
    <citation type="submission" date="2018-08" db="EMBL/GenBank/DDBJ databases">
        <title>Draft genome sequence of Rhodobacter sphaeroides FY.</title>
        <authorList>
            <person name="Rayyan A."/>
            <person name="Meyer T.E."/>
            <person name="Kyndt J.A."/>
        </authorList>
    </citation>
    <scope>NUCLEOTIDE SEQUENCE [LARGE SCALE GENOMIC DNA]</scope>
    <source>
        <strain evidence="2 3">FY</strain>
    </source>
</reference>
<feature type="domain" description="ATPase AAA-type core" evidence="1">
    <location>
        <begin position="158"/>
        <end position="298"/>
    </location>
</feature>